<feature type="compositionally biased region" description="Polar residues" evidence="1">
    <location>
        <begin position="86"/>
        <end position="96"/>
    </location>
</feature>
<dbReference type="Pfam" id="PF18911">
    <property type="entry name" value="PKD_4"/>
    <property type="match status" value="1"/>
</dbReference>
<name>A0A1F8DXS1_9BACT</name>
<feature type="signal peptide" evidence="3">
    <location>
        <begin position="1"/>
        <end position="19"/>
    </location>
</feature>
<evidence type="ECO:0000256" key="2">
    <source>
        <dbReference type="SAM" id="Phobius"/>
    </source>
</evidence>
<dbReference type="InterPro" id="IPR051675">
    <property type="entry name" value="Endo/Exo/Phosphatase_dom_1"/>
</dbReference>
<comment type="caution">
    <text evidence="5">The sequence shown here is derived from an EMBL/GenBank/DDBJ whole genome shotgun (WGS) entry which is preliminary data.</text>
</comment>
<dbReference type="PROSITE" id="PS50093">
    <property type="entry name" value="PKD"/>
    <property type="match status" value="1"/>
</dbReference>
<evidence type="ECO:0000313" key="5">
    <source>
        <dbReference type="EMBL" id="OGM92828.1"/>
    </source>
</evidence>
<dbReference type="PANTHER" id="PTHR21180">
    <property type="entry name" value="ENDONUCLEASE/EXONUCLEASE/PHOSPHATASE FAMILY DOMAIN-CONTAINING PROTEIN 1"/>
    <property type="match status" value="1"/>
</dbReference>
<evidence type="ECO:0000313" key="6">
    <source>
        <dbReference type="Proteomes" id="UP000177011"/>
    </source>
</evidence>
<evidence type="ECO:0000256" key="3">
    <source>
        <dbReference type="SAM" id="SignalP"/>
    </source>
</evidence>
<dbReference type="Proteomes" id="UP000177011">
    <property type="component" value="Unassembled WGS sequence"/>
</dbReference>
<organism evidence="5 6">
    <name type="scientific">Candidatus Wolfebacteria bacterium RIFCSPLOWO2_01_FULL_47_17b</name>
    <dbReference type="NCBI Taxonomy" id="1802558"/>
    <lineage>
        <taxon>Bacteria</taxon>
        <taxon>Candidatus Wolfeibacteriota</taxon>
    </lineage>
</organism>
<feature type="region of interest" description="Disordered" evidence="1">
    <location>
        <begin position="86"/>
        <end position="130"/>
    </location>
</feature>
<feature type="transmembrane region" description="Helical" evidence="2">
    <location>
        <begin position="367"/>
        <end position="384"/>
    </location>
</feature>
<dbReference type="InterPro" id="IPR010994">
    <property type="entry name" value="RuvA_2-like"/>
</dbReference>
<protein>
    <recommendedName>
        <fullName evidence="4">PKD domain-containing protein</fullName>
    </recommendedName>
</protein>
<dbReference type="Pfam" id="PF12836">
    <property type="entry name" value="HHH_3"/>
    <property type="match status" value="1"/>
</dbReference>
<dbReference type="EMBL" id="MGIS01000018">
    <property type="protein sequence ID" value="OGM92828.1"/>
    <property type="molecule type" value="Genomic_DNA"/>
</dbReference>
<proteinExistence type="predicted"/>
<dbReference type="GO" id="GO:0015628">
    <property type="term" value="P:protein secretion by the type II secretion system"/>
    <property type="evidence" value="ECO:0007669"/>
    <property type="project" value="TreeGrafter"/>
</dbReference>
<dbReference type="SUPFAM" id="SSF49299">
    <property type="entry name" value="PKD domain"/>
    <property type="match status" value="1"/>
</dbReference>
<reference evidence="5 6" key="1">
    <citation type="journal article" date="2016" name="Nat. Commun.">
        <title>Thousands of microbial genomes shed light on interconnected biogeochemical processes in an aquifer system.</title>
        <authorList>
            <person name="Anantharaman K."/>
            <person name="Brown C.T."/>
            <person name="Hug L.A."/>
            <person name="Sharon I."/>
            <person name="Castelle C.J."/>
            <person name="Probst A.J."/>
            <person name="Thomas B.C."/>
            <person name="Singh A."/>
            <person name="Wilkins M.J."/>
            <person name="Karaoz U."/>
            <person name="Brodie E.L."/>
            <person name="Williams K.H."/>
            <person name="Hubbard S.S."/>
            <person name="Banfield J.F."/>
        </authorList>
    </citation>
    <scope>NUCLEOTIDE SEQUENCE [LARGE SCALE GENOMIC DNA]</scope>
</reference>
<sequence>MRLASLFALVFLLPSFVSAVELININTADAALLDTLPGVGSVIAGRIISYREVNGPFVTIKDIQKVSGIGSGSTYTKIEPLITVGDTSASDSGTDQTASSTPISTSSDSSTTTTPSSNSGGPPEYVPIPTLHIVTGGDRTISSGADTAFTAVVYDGKGNKRDNAMVTWSFGDGMKRVGANVYHQYYEQGEYLAIVRATTPDGGDAFKEVTVTVKDASIKIASVSVRGISLTNNGSRTLDLSLWRLSMGGKEFKIPEDTQILAGRTTLFPSQIIQLPLSDTASLLYPSGEAAATYTSVQAMQPSAPIVSYEKVQTVEPIISTAKNIQTYENAVIAPAEATELAAAGAALPAVASVEQQKSGGLFKSPWFYSLLGVMALAGAAFIFI</sequence>
<keyword evidence="2" id="KW-1133">Transmembrane helix</keyword>
<dbReference type="SUPFAM" id="SSF47781">
    <property type="entry name" value="RuvA domain 2-like"/>
    <property type="match status" value="1"/>
</dbReference>
<feature type="compositionally biased region" description="Low complexity" evidence="1">
    <location>
        <begin position="97"/>
        <end position="119"/>
    </location>
</feature>
<dbReference type="Gene3D" id="1.10.150.320">
    <property type="entry name" value="Photosystem II 12 kDa extrinsic protein"/>
    <property type="match status" value="1"/>
</dbReference>
<keyword evidence="2" id="KW-0812">Transmembrane</keyword>
<dbReference type="GO" id="GO:0015627">
    <property type="term" value="C:type II protein secretion system complex"/>
    <property type="evidence" value="ECO:0007669"/>
    <property type="project" value="TreeGrafter"/>
</dbReference>
<dbReference type="InterPro" id="IPR013783">
    <property type="entry name" value="Ig-like_fold"/>
</dbReference>
<keyword evidence="3" id="KW-0732">Signal</keyword>
<keyword evidence="2" id="KW-0472">Membrane</keyword>
<dbReference type="CDD" id="cd00146">
    <property type="entry name" value="PKD"/>
    <property type="match status" value="1"/>
</dbReference>
<feature type="domain" description="PKD" evidence="4">
    <location>
        <begin position="152"/>
        <end position="218"/>
    </location>
</feature>
<dbReference type="InterPro" id="IPR000601">
    <property type="entry name" value="PKD_dom"/>
</dbReference>
<dbReference type="PANTHER" id="PTHR21180:SF32">
    <property type="entry name" value="ENDONUCLEASE_EXONUCLEASE_PHOSPHATASE FAMILY DOMAIN-CONTAINING PROTEIN 1"/>
    <property type="match status" value="1"/>
</dbReference>
<feature type="chain" id="PRO_5009535235" description="PKD domain-containing protein" evidence="3">
    <location>
        <begin position="20"/>
        <end position="385"/>
    </location>
</feature>
<gene>
    <name evidence="5" type="ORF">A2935_03855</name>
</gene>
<dbReference type="AlphaFoldDB" id="A0A1F8DXS1"/>
<accession>A0A1F8DXS1</accession>
<dbReference type="InterPro" id="IPR035986">
    <property type="entry name" value="PKD_dom_sf"/>
</dbReference>
<evidence type="ECO:0000256" key="1">
    <source>
        <dbReference type="SAM" id="MobiDB-lite"/>
    </source>
</evidence>
<dbReference type="Gene3D" id="2.60.40.10">
    <property type="entry name" value="Immunoglobulins"/>
    <property type="match status" value="1"/>
</dbReference>
<evidence type="ECO:0000259" key="4">
    <source>
        <dbReference type="PROSITE" id="PS50093"/>
    </source>
</evidence>